<proteinExistence type="predicted"/>
<accession>A0A2P2QIB3</accession>
<organism evidence="1">
    <name type="scientific">Rhizophora mucronata</name>
    <name type="common">Asiatic mangrove</name>
    <dbReference type="NCBI Taxonomy" id="61149"/>
    <lineage>
        <taxon>Eukaryota</taxon>
        <taxon>Viridiplantae</taxon>
        <taxon>Streptophyta</taxon>
        <taxon>Embryophyta</taxon>
        <taxon>Tracheophyta</taxon>
        <taxon>Spermatophyta</taxon>
        <taxon>Magnoliopsida</taxon>
        <taxon>eudicotyledons</taxon>
        <taxon>Gunneridae</taxon>
        <taxon>Pentapetalae</taxon>
        <taxon>rosids</taxon>
        <taxon>fabids</taxon>
        <taxon>Malpighiales</taxon>
        <taxon>Rhizophoraceae</taxon>
        <taxon>Rhizophora</taxon>
    </lineage>
</organism>
<name>A0A2P2QIB3_RHIMU</name>
<dbReference type="EMBL" id="GGEC01086163">
    <property type="protein sequence ID" value="MBX66647.1"/>
    <property type="molecule type" value="Transcribed_RNA"/>
</dbReference>
<sequence length="48" mass="5683">MPINRLPVRCNIQKHPKIIYMSYITKGTGRKHTLSGWQDFLPIMFTFC</sequence>
<evidence type="ECO:0000313" key="1">
    <source>
        <dbReference type="EMBL" id="MBX66647.1"/>
    </source>
</evidence>
<protein>
    <submittedName>
        <fullName evidence="1">Uncharacterized protein</fullName>
    </submittedName>
</protein>
<reference evidence="1" key="1">
    <citation type="submission" date="2018-02" db="EMBL/GenBank/DDBJ databases">
        <title>Rhizophora mucronata_Transcriptome.</title>
        <authorList>
            <person name="Meera S.P."/>
            <person name="Sreeshan A."/>
            <person name="Augustine A."/>
        </authorList>
    </citation>
    <scope>NUCLEOTIDE SEQUENCE</scope>
    <source>
        <tissue evidence="1">Leaf</tissue>
    </source>
</reference>
<dbReference type="AlphaFoldDB" id="A0A2P2QIB3"/>